<sequence length="49" mass="5641">MCEFGFDCCTGWAEHVHHEIKLRNGGTHDLSNLKSTCSKCHHKYHADKK</sequence>
<dbReference type="Gene3D" id="1.10.30.50">
    <property type="match status" value="1"/>
</dbReference>
<dbReference type="InterPro" id="IPR002711">
    <property type="entry name" value="HNH"/>
</dbReference>
<dbReference type="GO" id="GO:0003676">
    <property type="term" value="F:nucleic acid binding"/>
    <property type="evidence" value="ECO:0007669"/>
    <property type="project" value="InterPro"/>
</dbReference>
<evidence type="ECO:0000313" key="2">
    <source>
        <dbReference type="EMBL" id="OWK37898.1"/>
    </source>
</evidence>
<dbReference type="CDD" id="cd00085">
    <property type="entry name" value="HNHc"/>
    <property type="match status" value="1"/>
</dbReference>
<evidence type="ECO:0000259" key="1">
    <source>
        <dbReference type="Pfam" id="PF01844"/>
    </source>
</evidence>
<dbReference type="Proteomes" id="UP000214646">
    <property type="component" value="Unassembled WGS sequence"/>
</dbReference>
<organism evidence="2 3">
    <name type="scientific">Fimbriiglobus ruber</name>
    <dbReference type="NCBI Taxonomy" id="1908690"/>
    <lineage>
        <taxon>Bacteria</taxon>
        <taxon>Pseudomonadati</taxon>
        <taxon>Planctomycetota</taxon>
        <taxon>Planctomycetia</taxon>
        <taxon>Gemmatales</taxon>
        <taxon>Gemmataceae</taxon>
        <taxon>Fimbriiglobus</taxon>
    </lineage>
</organism>
<comment type="caution">
    <text evidence="2">The sequence shown here is derived from an EMBL/GenBank/DDBJ whole genome shotgun (WGS) entry which is preliminary data.</text>
</comment>
<dbReference type="InterPro" id="IPR003615">
    <property type="entry name" value="HNH_nuc"/>
</dbReference>
<name>A0A225DH73_9BACT</name>
<evidence type="ECO:0000313" key="3">
    <source>
        <dbReference type="Proteomes" id="UP000214646"/>
    </source>
</evidence>
<proteinExistence type="predicted"/>
<gene>
    <name evidence="2" type="ORF">FRUB_07018</name>
</gene>
<feature type="domain" description="HNH" evidence="1">
    <location>
        <begin position="15"/>
        <end position="46"/>
    </location>
</feature>
<dbReference type="GO" id="GO:0004519">
    <property type="term" value="F:endonuclease activity"/>
    <property type="evidence" value="ECO:0007669"/>
    <property type="project" value="InterPro"/>
</dbReference>
<dbReference type="EMBL" id="NIDE01000014">
    <property type="protein sequence ID" value="OWK37898.1"/>
    <property type="molecule type" value="Genomic_DNA"/>
</dbReference>
<dbReference type="GO" id="GO:0008270">
    <property type="term" value="F:zinc ion binding"/>
    <property type="evidence" value="ECO:0007669"/>
    <property type="project" value="InterPro"/>
</dbReference>
<keyword evidence="3" id="KW-1185">Reference proteome</keyword>
<dbReference type="Pfam" id="PF01844">
    <property type="entry name" value="HNH"/>
    <property type="match status" value="1"/>
</dbReference>
<reference evidence="3" key="1">
    <citation type="submission" date="2017-06" db="EMBL/GenBank/DDBJ databases">
        <title>Genome analysis of Fimbriiglobus ruber SP5, the first member of the order Planctomycetales with confirmed chitinolytic capability.</title>
        <authorList>
            <person name="Ravin N.V."/>
            <person name="Rakitin A.L."/>
            <person name="Ivanova A.A."/>
            <person name="Beletsky A.V."/>
            <person name="Kulichevskaya I.S."/>
            <person name="Mardanov A.V."/>
            <person name="Dedysh S.N."/>
        </authorList>
    </citation>
    <scope>NUCLEOTIDE SEQUENCE [LARGE SCALE GENOMIC DNA]</scope>
    <source>
        <strain evidence="3">SP5</strain>
    </source>
</reference>
<protein>
    <recommendedName>
        <fullName evidence="1">HNH domain-containing protein</fullName>
    </recommendedName>
</protein>
<dbReference type="AlphaFoldDB" id="A0A225DH73"/>
<accession>A0A225DH73</accession>